<dbReference type="RefSeq" id="WP_248668467.1">
    <property type="nucleotide sequence ID" value="NZ_JALPRX010000080.1"/>
</dbReference>
<sequence length="486" mass="50666">MNGPRPVDCPPGRPQAAISPGRHPAAPSPGRPPAATRRGLLAAPLLALADPARAAEPGAPGIAAPGIAASGIAAPGIAGSRPAAAGLDWPSFDWPGFAAGWLAPIRAAAAALDGPGLLRSWVTAGEGDFDRVQREAAYTYDNALAGLALLAAGEDALALRLAEGLRLAQTQDRFWHDGRLRNAYAAGRQHAAAPASARPPGWWDAAAGRWAEDRYQVGSAAGPTAFAGLLWLRCAERGLGRPADWRAAADRAADWLETLRVPDASGGFRGGTLGHEPAPEPLPWRSTEQNLDLAALFARLGRPGPAAEARRFVAAAWRPAEGRFLSGLLPDGTPNPHSALDANLWPLLAFPGEAAWRPALAWVLSRHGVPAGAPATALDGLDFDDDRDGAWWEGTAQAVLVLRRARWMPAAGAVAARLAAAILRQRDPRGWLLAASLPWLTTGLGTGLVPGVADFRYPRRGHLGATAWAALAGLDADPFTANRSSL</sequence>
<evidence type="ECO:0000313" key="2">
    <source>
        <dbReference type="EMBL" id="MCK8786352.1"/>
    </source>
</evidence>
<reference evidence="2" key="1">
    <citation type="submission" date="2022-04" db="EMBL/GenBank/DDBJ databases">
        <title>Roseomonas acroporae sp. nov., isolated from coral Acropora digitifera.</title>
        <authorList>
            <person name="Sun H."/>
        </authorList>
    </citation>
    <scope>NUCLEOTIDE SEQUENCE</scope>
    <source>
        <strain evidence="2">NAR14</strain>
    </source>
</reference>
<organism evidence="2 3">
    <name type="scientific">Roseomonas acroporae</name>
    <dbReference type="NCBI Taxonomy" id="2937791"/>
    <lineage>
        <taxon>Bacteria</taxon>
        <taxon>Pseudomonadati</taxon>
        <taxon>Pseudomonadota</taxon>
        <taxon>Alphaproteobacteria</taxon>
        <taxon>Acetobacterales</taxon>
        <taxon>Roseomonadaceae</taxon>
        <taxon>Roseomonas</taxon>
    </lineage>
</organism>
<accession>A0A9X1YAW9</accession>
<proteinExistence type="predicted"/>
<dbReference type="Proteomes" id="UP001139516">
    <property type="component" value="Unassembled WGS sequence"/>
</dbReference>
<gene>
    <name evidence="2" type="ORF">M0638_18400</name>
</gene>
<keyword evidence="3" id="KW-1185">Reference proteome</keyword>
<dbReference type="AlphaFoldDB" id="A0A9X1YAW9"/>
<evidence type="ECO:0000256" key="1">
    <source>
        <dbReference type="SAM" id="MobiDB-lite"/>
    </source>
</evidence>
<feature type="region of interest" description="Disordered" evidence="1">
    <location>
        <begin position="1"/>
        <end position="36"/>
    </location>
</feature>
<comment type="caution">
    <text evidence="2">The sequence shown here is derived from an EMBL/GenBank/DDBJ whole genome shotgun (WGS) entry which is preliminary data.</text>
</comment>
<dbReference type="EMBL" id="JALPRX010000080">
    <property type="protein sequence ID" value="MCK8786352.1"/>
    <property type="molecule type" value="Genomic_DNA"/>
</dbReference>
<protein>
    <submittedName>
        <fullName evidence="2">Uncharacterized protein</fullName>
    </submittedName>
</protein>
<name>A0A9X1YAW9_9PROT</name>
<evidence type="ECO:0000313" key="3">
    <source>
        <dbReference type="Proteomes" id="UP001139516"/>
    </source>
</evidence>